<dbReference type="EMBL" id="FMWP01000018">
    <property type="protein sequence ID" value="SCZ92668.1"/>
    <property type="molecule type" value="Genomic_DNA"/>
</dbReference>
<protein>
    <submittedName>
        <fullName evidence="5">BZ3500_MvSof-1268-A1-R1_Chr5-2g08086 protein</fullName>
    </submittedName>
</protein>
<evidence type="ECO:0000256" key="2">
    <source>
        <dbReference type="PROSITE-ProRule" id="PRU00192"/>
    </source>
</evidence>
<dbReference type="PROSITE" id="PS50002">
    <property type="entry name" value="SH3"/>
    <property type="match status" value="1"/>
</dbReference>
<feature type="region of interest" description="Disordered" evidence="3">
    <location>
        <begin position="314"/>
        <end position="336"/>
    </location>
</feature>
<evidence type="ECO:0000256" key="1">
    <source>
        <dbReference type="ARBA" id="ARBA00022443"/>
    </source>
</evidence>
<dbReference type="Proteomes" id="UP000249723">
    <property type="component" value="Unassembled WGS sequence"/>
</dbReference>
<sequence length="588" mass="60635">MSSDSEATAQGDDATRRPTLNETSPKIQQDASTLSDKMSDLSIQQHASSIKTVEETARQPSQSLQSSEATVRPLPPLPASVDPPATPLKNEPGLNSPFPPPASPSSTIALTSPDSTEARSLSVDRDASAPKQISPPPPPMSAARKPIAKLPPPPPMSAAKLSSVPPPPLASSNPALQRLPAPGFGAGAPPPLRAASSATASSPLAPPPPGGARSYAVIGPDQGWNDAPELDGVAPRTAAAARNTASRMRASRRVYPGSGASISLPPAAVSPAIPSPAVFGAVGGAAPSAYGTPAPAPTSLSDYDTAIASITSSSTALPQLSPPLPASGPALEQQQQQSSEQVLFSVKALYEYSSGVAGDLSFGAGDVLQVTAVEESGWWKGRSGAVGPSLSIPSNYVQVVLPEFEPSLSLSDTSTPFTLSPFSDPSPSTTSTTLSSHSPDLSPPALPILSSFTETQLLEKLVKRQAVSSFQSSTASTTTSSIGPVRPGATTTTTTMSTAANPYARPSTTSSSTDRPTLEDIIRFIPDPSTTSTPTPKKGKWVCRQCEGKELAPGKTRRMGEWAGWKASPSGILTKAWEHWDKYHALTD</sequence>
<feature type="compositionally biased region" description="Low complexity" evidence="3">
    <location>
        <begin position="469"/>
        <end position="481"/>
    </location>
</feature>
<feature type="region of interest" description="Disordered" evidence="3">
    <location>
        <begin position="418"/>
        <end position="440"/>
    </location>
</feature>
<feature type="region of interest" description="Disordered" evidence="3">
    <location>
        <begin position="1"/>
        <end position="256"/>
    </location>
</feature>
<reference evidence="6" key="1">
    <citation type="submission" date="2016-10" db="EMBL/GenBank/DDBJ databases">
        <authorList>
            <person name="Jeantristanb JTB J.-T."/>
            <person name="Ricardo R."/>
        </authorList>
    </citation>
    <scope>NUCLEOTIDE SEQUENCE [LARGE SCALE GENOMIC DNA]</scope>
</reference>
<dbReference type="PRINTS" id="PR00452">
    <property type="entry name" value="SH3DOMAIN"/>
</dbReference>
<feature type="domain" description="SH3" evidence="4">
    <location>
        <begin position="341"/>
        <end position="402"/>
    </location>
</feature>
<evidence type="ECO:0000259" key="4">
    <source>
        <dbReference type="PROSITE" id="PS50002"/>
    </source>
</evidence>
<feature type="compositionally biased region" description="Low complexity" evidence="3">
    <location>
        <begin position="327"/>
        <end position="336"/>
    </location>
</feature>
<feature type="compositionally biased region" description="Polar residues" evidence="3">
    <location>
        <begin position="58"/>
        <end position="69"/>
    </location>
</feature>
<dbReference type="SUPFAM" id="SSF50044">
    <property type="entry name" value="SH3-domain"/>
    <property type="match status" value="1"/>
</dbReference>
<feature type="compositionally biased region" description="Low complexity" evidence="3">
    <location>
        <begin position="236"/>
        <end position="248"/>
    </location>
</feature>
<dbReference type="Pfam" id="PF00018">
    <property type="entry name" value="SH3_1"/>
    <property type="match status" value="1"/>
</dbReference>
<name>A0A2X0KLJ4_9BASI</name>
<accession>A0A2X0KLJ4</accession>
<dbReference type="InterPro" id="IPR001452">
    <property type="entry name" value="SH3_domain"/>
</dbReference>
<dbReference type="STRING" id="289078.A0A2X0KLJ4"/>
<organism evidence="5 6">
    <name type="scientific">Microbotryum saponariae</name>
    <dbReference type="NCBI Taxonomy" id="289078"/>
    <lineage>
        <taxon>Eukaryota</taxon>
        <taxon>Fungi</taxon>
        <taxon>Dikarya</taxon>
        <taxon>Basidiomycota</taxon>
        <taxon>Pucciniomycotina</taxon>
        <taxon>Microbotryomycetes</taxon>
        <taxon>Microbotryales</taxon>
        <taxon>Microbotryaceae</taxon>
        <taxon>Microbotryum</taxon>
    </lineage>
</organism>
<dbReference type="SMART" id="SM00326">
    <property type="entry name" value="SH3"/>
    <property type="match status" value="1"/>
</dbReference>
<dbReference type="OrthoDB" id="19092at2759"/>
<dbReference type="Gene3D" id="2.30.30.40">
    <property type="entry name" value="SH3 Domains"/>
    <property type="match status" value="1"/>
</dbReference>
<keyword evidence="6" id="KW-1185">Reference proteome</keyword>
<feature type="compositionally biased region" description="Low complexity" evidence="3">
    <location>
        <begin position="193"/>
        <end position="203"/>
    </location>
</feature>
<keyword evidence="1 2" id="KW-0728">SH3 domain</keyword>
<gene>
    <name evidence="5" type="ORF">BZ3500_MVSOF-1268-A1-R1_CHR5-2G08086</name>
</gene>
<dbReference type="InterPro" id="IPR036028">
    <property type="entry name" value="SH3-like_dom_sf"/>
</dbReference>
<evidence type="ECO:0000313" key="5">
    <source>
        <dbReference type="EMBL" id="SCZ92668.1"/>
    </source>
</evidence>
<evidence type="ECO:0000256" key="3">
    <source>
        <dbReference type="SAM" id="MobiDB-lite"/>
    </source>
</evidence>
<feature type="region of interest" description="Disordered" evidence="3">
    <location>
        <begin position="469"/>
        <end position="517"/>
    </location>
</feature>
<feature type="compositionally biased region" description="Low complexity" evidence="3">
    <location>
        <begin position="170"/>
        <end position="183"/>
    </location>
</feature>
<evidence type="ECO:0000313" key="6">
    <source>
        <dbReference type="Proteomes" id="UP000249723"/>
    </source>
</evidence>
<dbReference type="CDD" id="cd00174">
    <property type="entry name" value="SH3"/>
    <property type="match status" value="1"/>
</dbReference>
<dbReference type="AlphaFoldDB" id="A0A2X0KLJ4"/>
<feature type="compositionally biased region" description="Low complexity" evidence="3">
    <location>
        <begin position="104"/>
        <end position="113"/>
    </location>
</feature>
<proteinExistence type="predicted"/>
<feature type="compositionally biased region" description="Polar residues" evidence="3">
    <location>
        <begin position="18"/>
        <end position="51"/>
    </location>
</feature>
<feature type="compositionally biased region" description="Low complexity" evidence="3">
    <location>
        <begin position="489"/>
        <end position="500"/>
    </location>
</feature>